<feature type="transmembrane region" description="Helical" evidence="3">
    <location>
        <begin position="116"/>
        <end position="141"/>
    </location>
</feature>
<reference evidence="4 5" key="1">
    <citation type="submission" date="2023-04" db="EMBL/GenBank/DDBJ databases">
        <title>A novel bacteria isolated from coastal sediment.</title>
        <authorList>
            <person name="Liu X.-J."/>
            <person name="Du Z.-J."/>
        </authorList>
    </citation>
    <scope>NUCLEOTIDE SEQUENCE [LARGE SCALE GENOMIC DNA]</scope>
    <source>
        <strain evidence="4 5">SDUM461004</strain>
    </source>
</reference>
<feature type="transmembrane region" description="Helical" evidence="3">
    <location>
        <begin position="192"/>
        <end position="210"/>
    </location>
</feature>
<keyword evidence="3" id="KW-0472">Membrane</keyword>
<comment type="caution">
    <text evidence="4">The sequence shown here is derived from an EMBL/GenBank/DDBJ whole genome shotgun (WGS) entry which is preliminary data.</text>
</comment>
<sequence>MPLIQRTWRTVLDRLYYFREGVSTFITFISLHIYASEITWSEIKKGKIRSTKQVDLKLDDAKELDLLLSEVKCRLAEAEERRNSTTDKCKSLVTLSSLVLAASGIVVSKTSLDSTWAQVILVLVALLLIHVVILISMHFAVGADMQPTVDQHDASLSGDDLRKSLINTYLKCQADRNDRVNFLVEVYKGARFYFLLGLTLIIILLVSTFPTSPKEDVASTVAKQLAENTPFIERLSERIAVINDNPERQAATPGNTACTLFSESKSTSAVEPPTEPSIMATPVSSNEPPSATHMVVETPDQNRTTPQAP</sequence>
<accession>A0ABU1AKR1</accession>
<protein>
    <submittedName>
        <fullName evidence="4">Uncharacterized protein</fullName>
    </submittedName>
</protein>
<dbReference type="Proteomes" id="UP001243717">
    <property type="component" value="Unassembled WGS sequence"/>
</dbReference>
<feature type="coiled-coil region" evidence="1">
    <location>
        <begin position="61"/>
        <end position="88"/>
    </location>
</feature>
<name>A0ABU1AKR1_9BACT</name>
<organism evidence="4 5">
    <name type="scientific">Thalassobacterium sedimentorum</name>
    <dbReference type="NCBI Taxonomy" id="3041258"/>
    <lineage>
        <taxon>Bacteria</taxon>
        <taxon>Pseudomonadati</taxon>
        <taxon>Verrucomicrobiota</taxon>
        <taxon>Opitutia</taxon>
        <taxon>Puniceicoccales</taxon>
        <taxon>Coraliomargaritaceae</taxon>
        <taxon>Thalassobacterium</taxon>
    </lineage>
</organism>
<keyword evidence="3" id="KW-0812">Transmembrane</keyword>
<feature type="region of interest" description="Disordered" evidence="2">
    <location>
        <begin position="263"/>
        <end position="309"/>
    </location>
</feature>
<dbReference type="RefSeq" id="WP_308985748.1">
    <property type="nucleotide sequence ID" value="NZ_JARXIC010000021.1"/>
</dbReference>
<evidence type="ECO:0000256" key="2">
    <source>
        <dbReference type="SAM" id="MobiDB-lite"/>
    </source>
</evidence>
<evidence type="ECO:0000256" key="1">
    <source>
        <dbReference type="SAM" id="Coils"/>
    </source>
</evidence>
<dbReference type="EMBL" id="JARXIC010000021">
    <property type="protein sequence ID" value="MDQ8195292.1"/>
    <property type="molecule type" value="Genomic_DNA"/>
</dbReference>
<evidence type="ECO:0000256" key="3">
    <source>
        <dbReference type="SAM" id="Phobius"/>
    </source>
</evidence>
<keyword evidence="1" id="KW-0175">Coiled coil</keyword>
<evidence type="ECO:0000313" key="4">
    <source>
        <dbReference type="EMBL" id="MDQ8195292.1"/>
    </source>
</evidence>
<gene>
    <name evidence="4" type="ORF">QEH59_12705</name>
</gene>
<feature type="compositionally biased region" description="Polar residues" evidence="2">
    <location>
        <begin position="299"/>
        <end position="309"/>
    </location>
</feature>
<proteinExistence type="predicted"/>
<evidence type="ECO:0000313" key="5">
    <source>
        <dbReference type="Proteomes" id="UP001243717"/>
    </source>
</evidence>
<keyword evidence="3" id="KW-1133">Transmembrane helix</keyword>
<keyword evidence="5" id="KW-1185">Reference proteome</keyword>